<feature type="domain" description="CobW C-terminal" evidence="1">
    <location>
        <begin position="264"/>
        <end position="380"/>
    </location>
</feature>
<sequence>MSEDTAGATDAVDAVDAVRLPVVVVAGLHEARRRQTVLELLDNCVDAVVLHHDLRQATEGIVHRRIRDGEGEFASTVVPLTNDCPCCALREDLLPELLKIARDGQHGLAIVELWGGSDPHPAVEMIAGGEVDGCCLHEVIELAGVITAVDPLLLVADLSVSDELGEHGLQTCADDTRTRAEALAHQIEYATVLAVPRAGVEGNGPERRAALAMLGQLHPTARTVRLGTGALVRAALGGFDVPAARDRVNPALALLPQEREEAGVATVVWERRRPLHPARLYEALEQLVPAAQRSRGRFWLANRPELMLAWDAAGANLAVEECGPWLSSLSDADWELYPPSRRAAAALDWDPLHGDRVQQLVFTAEGLDADGIVQLLDSCLLTDTEVAAGEAGWKALADAFAEFLEPVS</sequence>
<dbReference type="Pfam" id="PF07683">
    <property type="entry name" value="CobW_C"/>
    <property type="match status" value="1"/>
</dbReference>
<evidence type="ECO:0000313" key="3">
    <source>
        <dbReference type="Proteomes" id="UP000540506"/>
    </source>
</evidence>
<dbReference type="InterPro" id="IPR003495">
    <property type="entry name" value="CobW/HypB/UreG_nucleotide-bd"/>
</dbReference>
<dbReference type="EMBL" id="JACHJV010000001">
    <property type="protein sequence ID" value="MBB4926366.1"/>
    <property type="molecule type" value="Genomic_DNA"/>
</dbReference>
<dbReference type="SMART" id="SM00833">
    <property type="entry name" value="CobW_C"/>
    <property type="match status" value="1"/>
</dbReference>
<comment type="caution">
    <text evidence="2">The sequence shown here is derived from an EMBL/GenBank/DDBJ whole genome shotgun (WGS) entry which is preliminary data.</text>
</comment>
<name>A0A7W7R7N1_KITKI</name>
<accession>A0A7W7R7N1</accession>
<dbReference type="RefSeq" id="WP_184939498.1">
    <property type="nucleotide sequence ID" value="NZ_JACHJV010000001.1"/>
</dbReference>
<dbReference type="PANTHER" id="PTHR43603:SF1">
    <property type="entry name" value="ZINC-REGULATED GTPASE METALLOPROTEIN ACTIVATOR 1"/>
    <property type="match status" value="1"/>
</dbReference>
<evidence type="ECO:0000259" key="1">
    <source>
        <dbReference type="SMART" id="SM00833"/>
    </source>
</evidence>
<dbReference type="SUPFAM" id="SSF90002">
    <property type="entry name" value="Hypothetical protein YjiA, C-terminal domain"/>
    <property type="match status" value="1"/>
</dbReference>
<dbReference type="InterPro" id="IPR027417">
    <property type="entry name" value="P-loop_NTPase"/>
</dbReference>
<reference evidence="2 3" key="1">
    <citation type="submission" date="2020-08" db="EMBL/GenBank/DDBJ databases">
        <title>Sequencing the genomes of 1000 actinobacteria strains.</title>
        <authorList>
            <person name="Klenk H.-P."/>
        </authorList>
    </citation>
    <scope>NUCLEOTIDE SEQUENCE [LARGE SCALE GENOMIC DNA]</scope>
    <source>
        <strain evidence="2 3">DSM 41654</strain>
    </source>
</reference>
<dbReference type="AlphaFoldDB" id="A0A7W7R7N1"/>
<gene>
    <name evidence="2" type="ORF">FHR34_005359</name>
</gene>
<dbReference type="InterPro" id="IPR051927">
    <property type="entry name" value="Zn_Chap_cDPG_Synth"/>
</dbReference>
<dbReference type="PANTHER" id="PTHR43603">
    <property type="entry name" value="COBW DOMAIN-CONTAINING PROTEIN DDB_G0274527"/>
    <property type="match status" value="1"/>
</dbReference>
<keyword evidence="3" id="KW-1185">Reference proteome</keyword>
<dbReference type="Gene3D" id="3.40.50.300">
    <property type="entry name" value="P-loop containing nucleotide triphosphate hydrolases"/>
    <property type="match status" value="1"/>
</dbReference>
<protein>
    <submittedName>
        <fullName evidence="2">G3E family GTPase</fullName>
    </submittedName>
</protein>
<proteinExistence type="predicted"/>
<organism evidence="2 3">
    <name type="scientific">Kitasatospora kifunensis</name>
    <name type="common">Streptomyces kifunensis</name>
    <dbReference type="NCBI Taxonomy" id="58351"/>
    <lineage>
        <taxon>Bacteria</taxon>
        <taxon>Bacillati</taxon>
        <taxon>Actinomycetota</taxon>
        <taxon>Actinomycetes</taxon>
        <taxon>Kitasatosporales</taxon>
        <taxon>Streptomycetaceae</taxon>
        <taxon>Kitasatospora</taxon>
    </lineage>
</organism>
<dbReference type="Pfam" id="PF02492">
    <property type="entry name" value="cobW"/>
    <property type="match status" value="1"/>
</dbReference>
<dbReference type="InterPro" id="IPR011629">
    <property type="entry name" value="CobW-like_C"/>
</dbReference>
<evidence type="ECO:0000313" key="2">
    <source>
        <dbReference type="EMBL" id="MBB4926366.1"/>
    </source>
</evidence>
<dbReference type="Proteomes" id="UP000540506">
    <property type="component" value="Unassembled WGS sequence"/>
</dbReference>